<dbReference type="GO" id="GO:0005737">
    <property type="term" value="C:cytoplasm"/>
    <property type="evidence" value="ECO:0007669"/>
    <property type="project" value="TreeGrafter"/>
</dbReference>
<dbReference type="Pfam" id="PF00620">
    <property type="entry name" value="RhoGAP"/>
    <property type="match status" value="1"/>
</dbReference>
<dbReference type="SMART" id="SM00324">
    <property type="entry name" value="RhoGAP"/>
    <property type="match status" value="1"/>
</dbReference>
<dbReference type="Pfam" id="PF13716">
    <property type="entry name" value="CRAL_TRIO_2"/>
    <property type="match status" value="1"/>
</dbReference>
<name>A0A4R0RAY5_9APHY</name>
<dbReference type="AlphaFoldDB" id="A0A4R0RAY5"/>
<dbReference type="InterPro" id="IPR036865">
    <property type="entry name" value="CRAL-TRIO_dom_sf"/>
</dbReference>
<feature type="region of interest" description="Disordered" evidence="1">
    <location>
        <begin position="52"/>
        <end position="71"/>
    </location>
</feature>
<dbReference type="InterPro" id="IPR000198">
    <property type="entry name" value="RhoGAP_dom"/>
</dbReference>
<dbReference type="InterPro" id="IPR008936">
    <property type="entry name" value="Rho_GTPase_activation_prot"/>
</dbReference>
<dbReference type="PANTHER" id="PTHR45808">
    <property type="entry name" value="RHO GTPASE-ACTIVATING PROTEIN 68F"/>
    <property type="match status" value="1"/>
</dbReference>
<gene>
    <name evidence="4" type="ORF">EIP91_008520</name>
</gene>
<evidence type="ECO:0000313" key="4">
    <source>
        <dbReference type="EMBL" id="TCD61399.1"/>
    </source>
</evidence>
<evidence type="ECO:0000256" key="1">
    <source>
        <dbReference type="SAM" id="MobiDB-lite"/>
    </source>
</evidence>
<keyword evidence="5" id="KW-1185">Reference proteome</keyword>
<accession>A0A4R0RAY5</accession>
<dbReference type="Gene3D" id="1.10.555.10">
    <property type="entry name" value="Rho GTPase activation protein"/>
    <property type="match status" value="1"/>
</dbReference>
<dbReference type="SUPFAM" id="SSF48350">
    <property type="entry name" value="GTPase activation domain, GAP"/>
    <property type="match status" value="1"/>
</dbReference>
<dbReference type="OrthoDB" id="19923at2759"/>
<evidence type="ECO:0008006" key="6">
    <source>
        <dbReference type="Google" id="ProtNLM"/>
    </source>
</evidence>
<feature type="compositionally biased region" description="Low complexity" evidence="1">
    <location>
        <begin position="12"/>
        <end position="28"/>
    </location>
</feature>
<dbReference type="EMBL" id="RWJN01000471">
    <property type="protein sequence ID" value="TCD61399.1"/>
    <property type="molecule type" value="Genomic_DNA"/>
</dbReference>
<comment type="caution">
    <text evidence="4">The sequence shown here is derived from an EMBL/GenBank/DDBJ whole genome shotgun (WGS) entry which is preliminary data.</text>
</comment>
<feature type="region of interest" description="Disordered" evidence="1">
    <location>
        <begin position="12"/>
        <end position="42"/>
    </location>
</feature>
<organism evidence="4 5">
    <name type="scientific">Steccherinum ochraceum</name>
    <dbReference type="NCBI Taxonomy" id="92696"/>
    <lineage>
        <taxon>Eukaryota</taxon>
        <taxon>Fungi</taxon>
        <taxon>Dikarya</taxon>
        <taxon>Basidiomycota</taxon>
        <taxon>Agaricomycotina</taxon>
        <taxon>Agaricomycetes</taxon>
        <taxon>Polyporales</taxon>
        <taxon>Steccherinaceae</taxon>
        <taxon>Steccherinum</taxon>
    </lineage>
</organism>
<dbReference type="PROSITE" id="PS50191">
    <property type="entry name" value="CRAL_TRIO"/>
    <property type="match status" value="1"/>
</dbReference>
<reference evidence="4 5" key="1">
    <citation type="submission" date="2018-11" db="EMBL/GenBank/DDBJ databases">
        <title>Genome assembly of Steccherinum ochraceum LE-BIN_3174, the white-rot fungus of the Steccherinaceae family (The Residual Polyporoid clade, Polyporales, Basidiomycota).</title>
        <authorList>
            <person name="Fedorova T.V."/>
            <person name="Glazunova O.A."/>
            <person name="Landesman E.O."/>
            <person name="Moiseenko K.V."/>
            <person name="Psurtseva N.V."/>
            <person name="Savinova O.S."/>
            <person name="Shakhova N.V."/>
            <person name="Tyazhelova T.V."/>
            <person name="Vasina D.V."/>
        </authorList>
    </citation>
    <scope>NUCLEOTIDE SEQUENCE [LARGE SCALE GENOMIC DNA]</scope>
    <source>
        <strain evidence="4 5">LE-BIN_3174</strain>
    </source>
</reference>
<feature type="region of interest" description="Disordered" evidence="1">
    <location>
        <begin position="470"/>
        <end position="502"/>
    </location>
</feature>
<sequence>MPNPLTLKQRLAALSSAASGSSSSNPYSDTPPSPRSPGPRIRAFFNQNMRNKASSSSLNSSDNGPEPSYSQDKLQEVMTRLIFQAGVDYETRPMVVMNASALPDPREVSYDQLLVRILAYLNLYVESDYTVVFLAAGGRNTPGWNWVWKAYRSLSRKYRKNLKRLFVVHSNFFTKMLFSLAGAIISPKFFRKITYINTLSELAYHVPLTQIDIPPAVYQENLKYERDIKMPAPTRADLFGVPLEELMGYDGEKGGIPRVVRDCIVFLRESGMQEEGLFRRSPSSALLRQVQQAYDRGHVVSLETFADPHLAAVLLKKYLRDLPEPLFPESMYPTIRRCPAPTTDPNDMSSIMYIRDTLLPEIPHCAYILLSHVLHLLHEVSLRSASNRMDAHNLAVVICPNLVKSSSPVRDVMMCSVPGSPSLIPGQPAQPAPTANSAVLAEGKTTLGLVIKLCIQRYYEIFDDLPDRTEPLSASSQAQAQREFELAPPRRILHDDNAPPAG</sequence>
<feature type="non-terminal residue" evidence="4">
    <location>
        <position position="502"/>
    </location>
</feature>
<feature type="domain" description="Rho-GAP" evidence="3">
    <location>
        <begin position="241"/>
        <end position="462"/>
    </location>
</feature>
<dbReference type="InterPro" id="IPR001251">
    <property type="entry name" value="CRAL-TRIO_dom"/>
</dbReference>
<dbReference type="PANTHER" id="PTHR45808:SF2">
    <property type="entry name" value="RHO GTPASE-ACTIVATING PROTEIN 68F"/>
    <property type="match status" value="1"/>
</dbReference>
<dbReference type="SUPFAM" id="SSF52087">
    <property type="entry name" value="CRAL/TRIO domain"/>
    <property type="match status" value="1"/>
</dbReference>
<evidence type="ECO:0000259" key="2">
    <source>
        <dbReference type="PROSITE" id="PS50191"/>
    </source>
</evidence>
<feature type="domain" description="CRAL-TRIO" evidence="2">
    <location>
        <begin position="70"/>
        <end position="225"/>
    </location>
</feature>
<dbReference type="PROSITE" id="PS50238">
    <property type="entry name" value="RHOGAP"/>
    <property type="match status" value="1"/>
</dbReference>
<evidence type="ECO:0000259" key="3">
    <source>
        <dbReference type="PROSITE" id="PS50238"/>
    </source>
</evidence>
<dbReference type="STRING" id="92696.A0A4R0RAY5"/>
<dbReference type="CDD" id="cd00170">
    <property type="entry name" value="SEC14"/>
    <property type="match status" value="1"/>
</dbReference>
<protein>
    <recommendedName>
        <fullName evidence="6">Rho-GAP domain-containing protein</fullName>
    </recommendedName>
</protein>
<dbReference type="GO" id="GO:0005096">
    <property type="term" value="F:GTPase activator activity"/>
    <property type="evidence" value="ECO:0007669"/>
    <property type="project" value="TreeGrafter"/>
</dbReference>
<dbReference type="Proteomes" id="UP000292702">
    <property type="component" value="Unassembled WGS sequence"/>
</dbReference>
<dbReference type="GO" id="GO:0007264">
    <property type="term" value="P:small GTPase-mediated signal transduction"/>
    <property type="evidence" value="ECO:0007669"/>
    <property type="project" value="TreeGrafter"/>
</dbReference>
<dbReference type="Gene3D" id="3.40.525.10">
    <property type="entry name" value="CRAL-TRIO lipid binding domain"/>
    <property type="match status" value="1"/>
</dbReference>
<proteinExistence type="predicted"/>
<feature type="compositionally biased region" description="Basic and acidic residues" evidence="1">
    <location>
        <begin position="492"/>
        <end position="502"/>
    </location>
</feature>
<evidence type="ECO:0000313" key="5">
    <source>
        <dbReference type="Proteomes" id="UP000292702"/>
    </source>
</evidence>